<dbReference type="PANTHER" id="PTHR40622:SF2">
    <property type="match status" value="1"/>
</dbReference>
<evidence type="ECO:0000256" key="2">
    <source>
        <dbReference type="SAM" id="SignalP"/>
    </source>
</evidence>
<comment type="caution">
    <text evidence="3">The sequence shown here is derived from an EMBL/GenBank/DDBJ whole genome shotgun (WGS) entry which is preliminary data.</text>
</comment>
<name>A0A9W9NL82_PENCI</name>
<accession>A0A9W9NL82</accession>
<evidence type="ECO:0000256" key="1">
    <source>
        <dbReference type="SAM" id="Phobius"/>
    </source>
</evidence>
<reference evidence="3" key="1">
    <citation type="submission" date="2022-11" db="EMBL/GenBank/DDBJ databases">
        <authorList>
            <person name="Petersen C."/>
        </authorList>
    </citation>
    <scope>NUCLEOTIDE SEQUENCE</scope>
    <source>
        <strain evidence="3">IBT 23319</strain>
    </source>
</reference>
<dbReference type="AlphaFoldDB" id="A0A9W9NL82"/>
<dbReference type="GeneID" id="81388914"/>
<dbReference type="Proteomes" id="UP001147733">
    <property type="component" value="Unassembled WGS sequence"/>
</dbReference>
<keyword evidence="1" id="KW-0812">Transmembrane</keyword>
<keyword evidence="4" id="KW-1185">Reference proteome</keyword>
<keyword evidence="1" id="KW-0472">Membrane</keyword>
<protein>
    <submittedName>
        <fullName evidence="3">Uncharacterized protein</fullName>
    </submittedName>
</protein>
<keyword evidence="2" id="KW-0732">Signal</keyword>
<sequence length="348" mass="38139">MFVRSLLLGGTAALGASAMLVVPEMETKLEAIEDGFMNVHPMLFEDIRNAVVDVPCTECPFREIEKDGSVSWTDNKPSTLTLDFAINDNRLMANGQDGEESDPMPVGYALEVMPLPSPADTPETEFLDVRFTILDIESHPVPVDTVAITLIVDPNGELYIAKTSIENTPAPDRSSWKKCQGKPKCLQELLVSRIRGLLSSAKDRLFNLTSHKGGRKGCHGKSKGMGHGEFKPGHMGIAEEFNPKGHHHHQSAPFEPENAGRPHHHVVRFIVVPAILGVLAGLTASAVGMLVGQVVIFCWQRYRGTQPREHKAAWEDGNSCEKQGLMVEGDDVLPAYAEDAKRDSMDKN</sequence>
<dbReference type="OrthoDB" id="5409353at2759"/>
<feature type="transmembrane region" description="Helical" evidence="1">
    <location>
        <begin position="270"/>
        <end position="299"/>
    </location>
</feature>
<keyword evidence="1" id="KW-1133">Transmembrane helix</keyword>
<dbReference type="PANTHER" id="PTHR40622">
    <property type="match status" value="1"/>
</dbReference>
<feature type="chain" id="PRO_5040932188" evidence="2">
    <location>
        <begin position="19"/>
        <end position="348"/>
    </location>
</feature>
<evidence type="ECO:0000313" key="3">
    <source>
        <dbReference type="EMBL" id="KAJ5221955.1"/>
    </source>
</evidence>
<dbReference type="EMBL" id="JAPQKT010000009">
    <property type="protein sequence ID" value="KAJ5221955.1"/>
    <property type="molecule type" value="Genomic_DNA"/>
</dbReference>
<organism evidence="3 4">
    <name type="scientific">Penicillium citrinum</name>
    <dbReference type="NCBI Taxonomy" id="5077"/>
    <lineage>
        <taxon>Eukaryota</taxon>
        <taxon>Fungi</taxon>
        <taxon>Dikarya</taxon>
        <taxon>Ascomycota</taxon>
        <taxon>Pezizomycotina</taxon>
        <taxon>Eurotiomycetes</taxon>
        <taxon>Eurotiomycetidae</taxon>
        <taxon>Eurotiales</taxon>
        <taxon>Aspergillaceae</taxon>
        <taxon>Penicillium</taxon>
    </lineage>
</organism>
<evidence type="ECO:0000313" key="4">
    <source>
        <dbReference type="Proteomes" id="UP001147733"/>
    </source>
</evidence>
<dbReference type="RefSeq" id="XP_056496878.1">
    <property type="nucleotide sequence ID" value="XM_056649747.1"/>
</dbReference>
<proteinExistence type="predicted"/>
<feature type="signal peptide" evidence="2">
    <location>
        <begin position="1"/>
        <end position="18"/>
    </location>
</feature>
<reference evidence="3" key="2">
    <citation type="journal article" date="2023" name="IMA Fungus">
        <title>Comparative genomic study of the Penicillium genus elucidates a diverse pangenome and 15 lateral gene transfer events.</title>
        <authorList>
            <person name="Petersen C."/>
            <person name="Sorensen T."/>
            <person name="Nielsen M.R."/>
            <person name="Sondergaard T.E."/>
            <person name="Sorensen J.L."/>
            <person name="Fitzpatrick D.A."/>
            <person name="Frisvad J.C."/>
            <person name="Nielsen K.L."/>
        </authorList>
    </citation>
    <scope>NUCLEOTIDE SEQUENCE</scope>
    <source>
        <strain evidence="3">IBT 23319</strain>
    </source>
</reference>
<gene>
    <name evidence="3" type="ORF">N7469_010842</name>
</gene>